<sequence>MRERGKTTAKLAGSLLLAHPGLQDPNFRHAAILLSAHDDEGAMGVVLNRPTGQTLAELDDAFGSDALAKVRVFAGGPVQTDRLLICAIGFHEDGEGLRLHFGLEPAAAESLVAAQGDAVTLRAFLGYSGWGAGQLENELKQDTWAVSAIPSDILDFTFDDSLWRHVISRVSPEWRLLANEPEDPELN</sequence>
<gene>
    <name evidence="2" type="ORF">PXH66_06330</name>
</gene>
<dbReference type="Gene3D" id="3.40.1740.10">
    <property type="entry name" value="VC0467-like"/>
    <property type="match status" value="1"/>
</dbReference>
<evidence type="ECO:0000256" key="1">
    <source>
        <dbReference type="ARBA" id="ARBA00009600"/>
    </source>
</evidence>
<dbReference type="PANTHER" id="PTHR30327:SF1">
    <property type="entry name" value="UPF0301 PROTEIN YQGE"/>
    <property type="match status" value="1"/>
</dbReference>
<keyword evidence="3" id="KW-1185">Reference proteome</keyword>
<protein>
    <submittedName>
        <fullName evidence="2">YqgE/AlgH family protein</fullName>
    </submittedName>
</protein>
<dbReference type="KEGG" id="slom:PXH66_06330"/>
<dbReference type="Pfam" id="PF02622">
    <property type="entry name" value="DUF179"/>
    <property type="match status" value="1"/>
</dbReference>
<reference evidence="2" key="1">
    <citation type="submission" date="2023-03" db="EMBL/GenBank/DDBJ databases">
        <title>Lomoglobus Profundus gen. nov., sp. nov., a novel member of the phylum Verrucomicrobia, isolated from deep-marine sediment of South China Sea.</title>
        <authorList>
            <person name="Ahmad T."/>
            <person name="Ishaq S.E."/>
            <person name="Wang F."/>
        </authorList>
    </citation>
    <scope>NUCLEOTIDE SEQUENCE</scope>
    <source>
        <strain evidence="2">LMO-M01</strain>
    </source>
</reference>
<accession>A0AAF0I3S7</accession>
<dbReference type="SUPFAM" id="SSF143456">
    <property type="entry name" value="VC0467-like"/>
    <property type="match status" value="1"/>
</dbReference>
<dbReference type="PANTHER" id="PTHR30327">
    <property type="entry name" value="UNCHARACTERIZED PROTEIN YQGE"/>
    <property type="match status" value="1"/>
</dbReference>
<dbReference type="AlphaFoldDB" id="A0AAF0I3S7"/>
<name>A0AAF0I3S7_9BACT</name>
<evidence type="ECO:0000313" key="2">
    <source>
        <dbReference type="EMBL" id="WED66463.1"/>
    </source>
</evidence>
<comment type="similarity">
    <text evidence="1">Belongs to the UPF0301 (AlgH) family.</text>
</comment>
<dbReference type="InterPro" id="IPR003774">
    <property type="entry name" value="AlgH-like"/>
</dbReference>
<dbReference type="RefSeq" id="WP_330929091.1">
    <property type="nucleotide sequence ID" value="NZ_CP119075.1"/>
</dbReference>
<proteinExistence type="inferred from homology"/>
<evidence type="ECO:0000313" key="3">
    <source>
        <dbReference type="Proteomes" id="UP001218638"/>
    </source>
</evidence>
<dbReference type="EMBL" id="CP119075">
    <property type="protein sequence ID" value="WED66463.1"/>
    <property type="molecule type" value="Genomic_DNA"/>
</dbReference>
<dbReference type="Proteomes" id="UP001218638">
    <property type="component" value="Chromosome"/>
</dbReference>
<dbReference type="GO" id="GO:0005829">
    <property type="term" value="C:cytosol"/>
    <property type="evidence" value="ECO:0007669"/>
    <property type="project" value="TreeGrafter"/>
</dbReference>
<organism evidence="2 3">
    <name type="scientific">Synoicihabitans lomoniglobus</name>
    <dbReference type="NCBI Taxonomy" id="2909285"/>
    <lineage>
        <taxon>Bacteria</taxon>
        <taxon>Pseudomonadati</taxon>
        <taxon>Verrucomicrobiota</taxon>
        <taxon>Opitutia</taxon>
        <taxon>Opitutales</taxon>
        <taxon>Opitutaceae</taxon>
        <taxon>Synoicihabitans</taxon>
    </lineage>
</organism>